<keyword evidence="5" id="KW-1185">Reference proteome</keyword>
<feature type="domain" description="BACK" evidence="3">
    <location>
        <begin position="3"/>
        <end position="44"/>
    </location>
</feature>
<dbReference type="AlphaFoldDB" id="A0A6G0VMG8"/>
<gene>
    <name evidence="4" type="ORF">FWK35_00032249</name>
</gene>
<evidence type="ECO:0000259" key="3">
    <source>
        <dbReference type="Pfam" id="PF07707"/>
    </source>
</evidence>
<dbReference type="SMART" id="SM00612">
    <property type="entry name" value="Kelch"/>
    <property type="match status" value="3"/>
</dbReference>
<sequence length="320" mass="36468">MYNVFECVMNWVKHELDSRKDFLPELMEHVRLPLISKRFLLENVVDEPLLQIKCKNFIIEALKFRVLKQLQPFTESQTIRSIPRQLIGFQKVILMLCCIQEKSNVIYWYDNLWQPAPPMTKCFEESCLTVIKDQYVLAVCGGRQFVEMLDVSSQSPCWLPMLGMLVSREDCGVCTLDNCVYAIGGQDAFRKRLTSVEAFDINTNRWKLVKSMNTRRTSPAIGVLNNYLYVVGGSDDHHSLNSVEYYNSCNDTWTLIAAMSVCRRMCGVGVIDGILYAMGGENNSGSLKSVEAYTQYSGVWTTVADMNYPRYAFGVVVLNG</sequence>
<protein>
    <submittedName>
        <fullName evidence="4">Ring canal kelch</fullName>
    </submittedName>
</protein>
<dbReference type="EMBL" id="VUJU01014530">
    <property type="protein sequence ID" value="KAF0701854.1"/>
    <property type="molecule type" value="Genomic_DNA"/>
</dbReference>
<proteinExistence type="predicted"/>
<dbReference type="InterPro" id="IPR011705">
    <property type="entry name" value="BACK"/>
</dbReference>
<organism evidence="4 5">
    <name type="scientific">Aphis craccivora</name>
    <name type="common">Cowpea aphid</name>
    <dbReference type="NCBI Taxonomy" id="307492"/>
    <lineage>
        <taxon>Eukaryota</taxon>
        <taxon>Metazoa</taxon>
        <taxon>Ecdysozoa</taxon>
        <taxon>Arthropoda</taxon>
        <taxon>Hexapoda</taxon>
        <taxon>Insecta</taxon>
        <taxon>Pterygota</taxon>
        <taxon>Neoptera</taxon>
        <taxon>Paraneoptera</taxon>
        <taxon>Hemiptera</taxon>
        <taxon>Sternorrhyncha</taxon>
        <taxon>Aphidomorpha</taxon>
        <taxon>Aphidoidea</taxon>
        <taxon>Aphididae</taxon>
        <taxon>Aphidini</taxon>
        <taxon>Aphis</taxon>
        <taxon>Aphis</taxon>
    </lineage>
</organism>
<dbReference type="Pfam" id="PF01344">
    <property type="entry name" value="Kelch_1"/>
    <property type="match status" value="3"/>
</dbReference>
<reference evidence="4 5" key="1">
    <citation type="submission" date="2019-08" db="EMBL/GenBank/DDBJ databases">
        <title>Whole genome of Aphis craccivora.</title>
        <authorList>
            <person name="Voronova N.V."/>
            <person name="Shulinski R.S."/>
            <person name="Bandarenka Y.V."/>
            <person name="Zhorov D.G."/>
            <person name="Warner D."/>
        </authorList>
    </citation>
    <scope>NUCLEOTIDE SEQUENCE [LARGE SCALE GENOMIC DNA]</scope>
    <source>
        <strain evidence="4">180601</strain>
        <tissue evidence="4">Whole Body</tissue>
    </source>
</reference>
<accession>A0A6G0VMG8</accession>
<dbReference type="SUPFAM" id="SSF117281">
    <property type="entry name" value="Kelch motif"/>
    <property type="match status" value="1"/>
</dbReference>
<dbReference type="OrthoDB" id="45365at2759"/>
<keyword evidence="1" id="KW-0880">Kelch repeat</keyword>
<dbReference type="Gene3D" id="1.25.40.420">
    <property type="match status" value="1"/>
</dbReference>
<evidence type="ECO:0000256" key="2">
    <source>
        <dbReference type="ARBA" id="ARBA00022737"/>
    </source>
</evidence>
<dbReference type="Gene3D" id="2.120.10.80">
    <property type="entry name" value="Kelch-type beta propeller"/>
    <property type="match status" value="1"/>
</dbReference>
<dbReference type="PANTHER" id="PTHR46344:SF27">
    <property type="entry name" value="KELCH REPEAT SUPERFAMILY PROTEIN"/>
    <property type="match status" value="1"/>
</dbReference>
<dbReference type="InterPro" id="IPR015915">
    <property type="entry name" value="Kelch-typ_b-propeller"/>
</dbReference>
<evidence type="ECO:0000256" key="1">
    <source>
        <dbReference type="ARBA" id="ARBA00022441"/>
    </source>
</evidence>
<dbReference type="PANTHER" id="PTHR46344">
    <property type="entry name" value="OS02G0202900 PROTEIN"/>
    <property type="match status" value="1"/>
</dbReference>
<keyword evidence="2" id="KW-0677">Repeat</keyword>
<name>A0A6G0VMG8_APHCR</name>
<feature type="non-terminal residue" evidence="4">
    <location>
        <position position="320"/>
    </location>
</feature>
<comment type="caution">
    <text evidence="4">The sequence shown here is derived from an EMBL/GenBank/DDBJ whole genome shotgun (WGS) entry which is preliminary data.</text>
</comment>
<evidence type="ECO:0000313" key="5">
    <source>
        <dbReference type="Proteomes" id="UP000478052"/>
    </source>
</evidence>
<dbReference type="Proteomes" id="UP000478052">
    <property type="component" value="Unassembled WGS sequence"/>
</dbReference>
<evidence type="ECO:0000313" key="4">
    <source>
        <dbReference type="EMBL" id="KAF0701854.1"/>
    </source>
</evidence>
<dbReference type="InterPro" id="IPR006652">
    <property type="entry name" value="Kelch_1"/>
</dbReference>
<dbReference type="Pfam" id="PF07707">
    <property type="entry name" value="BACK"/>
    <property type="match status" value="1"/>
</dbReference>